<organism evidence="6 7">
    <name type="scientific">Bacteroides luti</name>
    <dbReference type="NCBI Taxonomy" id="1297750"/>
    <lineage>
        <taxon>Bacteria</taxon>
        <taxon>Pseudomonadati</taxon>
        <taxon>Bacteroidota</taxon>
        <taxon>Bacteroidia</taxon>
        <taxon>Bacteroidales</taxon>
        <taxon>Bacteroidaceae</taxon>
        <taxon>Bacteroides</taxon>
    </lineage>
</organism>
<evidence type="ECO:0000259" key="5">
    <source>
        <dbReference type="PROSITE" id="PS50893"/>
    </source>
</evidence>
<dbReference type="PANTHER" id="PTHR42734">
    <property type="entry name" value="METAL TRANSPORT SYSTEM ATP-BINDING PROTEIN TM_0124-RELATED"/>
    <property type="match status" value="1"/>
</dbReference>
<keyword evidence="3" id="KW-0547">Nucleotide-binding</keyword>
<dbReference type="SMART" id="SM00382">
    <property type="entry name" value="AAA"/>
    <property type="match status" value="1"/>
</dbReference>
<protein>
    <submittedName>
        <fullName evidence="6">Zinc transport system ATP-binding protein</fullName>
    </submittedName>
</protein>
<dbReference type="RefSeq" id="WP_073400317.1">
    <property type="nucleotide sequence ID" value="NZ_FQTV01000005.1"/>
</dbReference>
<keyword evidence="2" id="KW-0813">Transport</keyword>
<evidence type="ECO:0000313" key="6">
    <source>
        <dbReference type="EMBL" id="SHF11513.1"/>
    </source>
</evidence>
<dbReference type="InterPro" id="IPR003593">
    <property type="entry name" value="AAA+_ATPase"/>
</dbReference>
<dbReference type="Gene3D" id="3.40.50.300">
    <property type="entry name" value="P-loop containing nucleotide triphosphate hydrolases"/>
    <property type="match status" value="1"/>
</dbReference>
<keyword evidence="4 6" id="KW-0067">ATP-binding</keyword>
<proteinExistence type="inferred from homology"/>
<keyword evidence="7" id="KW-1185">Reference proteome</keyword>
<evidence type="ECO:0000256" key="1">
    <source>
        <dbReference type="ARBA" id="ARBA00005417"/>
    </source>
</evidence>
<evidence type="ECO:0000256" key="4">
    <source>
        <dbReference type="ARBA" id="ARBA00022840"/>
    </source>
</evidence>
<accession>A0A1M4Z0A5</accession>
<evidence type="ECO:0000313" key="7">
    <source>
        <dbReference type="Proteomes" id="UP000184509"/>
    </source>
</evidence>
<evidence type="ECO:0000256" key="3">
    <source>
        <dbReference type="ARBA" id="ARBA00022741"/>
    </source>
</evidence>
<dbReference type="EMBL" id="FQTV01000005">
    <property type="protein sequence ID" value="SHF11513.1"/>
    <property type="molecule type" value="Genomic_DNA"/>
</dbReference>
<dbReference type="GO" id="GO:0016887">
    <property type="term" value="F:ATP hydrolysis activity"/>
    <property type="evidence" value="ECO:0007669"/>
    <property type="project" value="InterPro"/>
</dbReference>
<gene>
    <name evidence="6" type="ORF">SAMN05444405_105135</name>
</gene>
<dbReference type="FunFam" id="3.40.50.300:FF:000134">
    <property type="entry name" value="Iron-enterobactin ABC transporter ATP-binding protein"/>
    <property type="match status" value="1"/>
</dbReference>
<dbReference type="InterPro" id="IPR003439">
    <property type="entry name" value="ABC_transporter-like_ATP-bd"/>
</dbReference>
<dbReference type="InterPro" id="IPR027417">
    <property type="entry name" value="P-loop_NTPase"/>
</dbReference>
<comment type="similarity">
    <text evidence="1">Belongs to the ABC transporter superfamily.</text>
</comment>
<dbReference type="GO" id="GO:0005524">
    <property type="term" value="F:ATP binding"/>
    <property type="evidence" value="ECO:0007669"/>
    <property type="project" value="UniProtKB-KW"/>
</dbReference>
<sequence length="256" mass="29028">MNKIIEIEHLFASYDNKTVLRDVNLNVYERDFLGIIGPNGGGKTTLIKLILGLLKPESGEIRFLRDGKPVDNLSMGYLPQYSAIDKKFPISVYDVILSGLSRKKSLIKKFSDEHHAQVEEIITHMGLQGLEKKTIGQLSGGQLQRVLLARAIVSNPEIVILDEPNTYIDKRFESRLYETLSEINKERAIILVSHDIGTVISNVKTIACVNETLDYHPDSEVSAEWLEEKFECPIELLGHGELPHRIIKNHHHEEQK</sequence>
<dbReference type="Proteomes" id="UP000184509">
    <property type="component" value="Unassembled WGS sequence"/>
</dbReference>
<evidence type="ECO:0000256" key="2">
    <source>
        <dbReference type="ARBA" id="ARBA00022448"/>
    </source>
</evidence>
<dbReference type="PANTHER" id="PTHR42734:SF17">
    <property type="entry name" value="METAL TRANSPORT SYSTEM ATP-BINDING PROTEIN TM_0124-RELATED"/>
    <property type="match status" value="1"/>
</dbReference>
<dbReference type="SUPFAM" id="SSF52540">
    <property type="entry name" value="P-loop containing nucleoside triphosphate hydrolases"/>
    <property type="match status" value="1"/>
</dbReference>
<dbReference type="InterPro" id="IPR050153">
    <property type="entry name" value="Metal_Ion_Import_ABC"/>
</dbReference>
<name>A0A1M4Z0A5_9BACE</name>
<dbReference type="STRING" id="1297750.SAMN05444405_105135"/>
<dbReference type="PROSITE" id="PS50893">
    <property type="entry name" value="ABC_TRANSPORTER_2"/>
    <property type="match status" value="1"/>
</dbReference>
<reference evidence="7" key="1">
    <citation type="submission" date="2016-11" db="EMBL/GenBank/DDBJ databases">
        <authorList>
            <person name="Varghese N."/>
            <person name="Submissions S."/>
        </authorList>
    </citation>
    <scope>NUCLEOTIDE SEQUENCE [LARGE SCALE GENOMIC DNA]</scope>
    <source>
        <strain evidence="7">DSM 26991</strain>
    </source>
</reference>
<dbReference type="AlphaFoldDB" id="A0A1M4Z0A5"/>
<dbReference type="InterPro" id="IPR017871">
    <property type="entry name" value="ABC_transporter-like_CS"/>
</dbReference>
<feature type="domain" description="ABC transporter" evidence="5">
    <location>
        <begin position="5"/>
        <end position="236"/>
    </location>
</feature>
<dbReference type="Pfam" id="PF00005">
    <property type="entry name" value="ABC_tran"/>
    <property type="match status" value="1"/>
</dbReference>
<dbReference type="OrthoDB" id="9806726at2"/>
<dbReference type="PROSITE" id="PS00211">
    <property type="entry name" value="ABC_TRANSPORTER_1"/>
    <property type="match status" value="1"/>
</dbReference>